<evidence type="ECO:0000313" key="1">
    <source>
        <dbReference type="EMBL" id="JAD42457.1"/>
    </source>
</evidence>
<dbReference type="AlphaFoldDB" id="A0A0A9A5Z1"/>
<dbReference type="EMBL" id="GBRH01255438">
    <property type="protein sequence ID" value="JAD42457.1"/>
    <property type="molecule type" value="Transcribed_RNA"/>
</dbReference>
<organism evidence="1">
    <name type="scientific">Arundo donax</name>
    <name type="common">Giant reed</name>
    <name type="synonym">Donax arundinaceus</name>
    <dbReference type="NCBI Taxonomy" id="35708"/>
    <lineage>
        <taxon>Eukaryota</taxon>
        <taxon>Viridiplantae</taxon>
        <taxon>Streptophyta</taxon>
        <taxon>Embryophyta</taxon>
        <taxon>Tracheophyta</taxon>
        <taxon>Spermatophyta</taxon>
        <taxon>Magnoliopsida</taxon>
        <taxon>Liliopsida</taxon>
        <taxon>Poales</taxon>
        <taxon>Poaceae</taxon>
        <taxon>PACMAD clade</taxon>
        <taxon>Arundinoideae</taxon>
        <taxon>Arundineae</taxon>
        <taxon>Arundo</taxon>
    </lineage>
</organism>
<protein>
    <submittedName>
        <fullName evidence="1">Uncharacterized protein</fullName>
    </submittedName>
</protein>
<name>A0A0A9A5Z1_ARUDO</name>
<reference evidence="1" key="1">
    <citation type="submission" date="2014-09" db="EMBL/GenBank/DDBJ databases">
        <authorList>
            <person name="Magalhaes I.L.F."/>
            <person name="Oliveira U."/>
            <person name="Santos F.R."/>
            <person name="Vidigal T.H.D.A."/>
            <person name="Brescovit A.D."/>
            <person name="Santos A.J."/>
        </authorList>
    </citation>
    <scope>NUCLEOTIDE SEQUENCE</scope>
    <source>
        <tissue evidence="1">Shoot tissue taken approximately 20 cm above the soil surface</tissue>
    </source>
</reference>
<sequence length="67" mass="7748">MMSRSTCRIGCNPFCATALCCTYFLLLWLRRFTSTLTTDLSMQPRFLKLYSSYCPCKLKGMHCKVCC</sequence>
<accession>A0A0A9A5Z1</accession>
<proteinExistence type="predicted"/>
<reference evidence="1" key="2">
    <citation type="journal article" date="2015" name="Data Brief">
        <title>Shoot transcriptome of the giant reed, Arundo donax.</title>
        <authorList>
            <person name="Barrero R.A."/>
            <person name="Guerrero F.D."/>
            <person name="Moolhuijzen P."/>
            <person name="Goolsby J.A."/>
            <person name="Tidwell J."/>
            <person name="Bellgard S.E."/>
            <person name="Bellgard M.I."/>
        </authorList>
    </citation>
    <scope>NUCLEOTIDE SEQUENCE</scope>
    <source>
        <tissue evidence="1">Shoot tissue taken approximately 20 cm above the soil surface</tissue>
    </source>
</reference>